<sequence length="240" mass="26394">MTVRLPLAIIQLETPPQAVSTLVGEQKQWFVDALNLSVEDYIVVRPDLGEPLPALETISAAILSGSWAMVTDHAEWSERTAAWVRHAVAEQLPLLGVCYGHQLMSYALGGEVGDNPNGWERGLTALEARAESHHDPLLASLPTQFSAWLSHRQSVLTPPPGAQVLAASAQDGCQIIRYSAQALSVQFHPEFTAEIMTACLKNSLKDTEIDHLVPARAEPEWPRQLLRDFWQQGLPVAKRA</sequence>
<feature type="domain" description="Glutamine amidotransferase" evidence="1">
    <location>
        <begin position="55"/>
        <end position="204"/>
    </location>
</feature>
<dbReference type="Proteomes" id="UP000677515">
    <property type="component" value="Chromosome"/>
</dbReference>
<dbReference type="InterPro" id="IPR017926">
    <property type="entry name" value="GATASE"/>
</dbReference>
<dbReference type="EMBL" id="AP024329">
    <property type="protein sequence ID" value="BCQ35456.1"/>
    <property type="molecule type" value="Genomic_DNA"/>
</dbReference>
<dbReference type="RefSeq" id="WP_200642344.1">
    <property type="nucleotide sequence ID" value="NZ_AP024329.1"/>
</dbReference>
<organism evidence="2 3">
    <name type="scientific">Erwinia rhapontici</name>
    <name type="common">Pectobacterium rhapontici</name>
    <dbReference type="NCBI Taxonomy" id="55212"/>
    <lineage>
        <taxon>Bacteria</taxon>
        <taxon>Pseudomonadati</taxon>
        <taxon>Pseudomonadota</taxon>
        <taxon>Gammaproteobacteria</taxon>
        <taxon>Enterobacterales</taxon>
        <taxon>Erwiniaceae</taxon>
        <taxon>Erwinia</taxon>
    </lineage>
</organism>
<dbReference type="InterPro" id="IPR029062">
    <property type="entry name" value="Class_I_gatase-like"/>
</dbReference>
<evidence type="ECO:0000313" key="2">
    <source>
        <dbReference type="EMBL" id="BCQ35456.1"/>
    </source>
</evidence>
<dbReference type="CDD" id="cd01741">
    <property type="entry name" value="GATase1_1"/>
    <property type="match status" value="1"/>
</dbReference>
<gene>
    <name evidence="2" type="ORF">ERHA53_27990</name>
</gene>
<dbReference type="Pfam" id="PF00117">
    <property type="entry name" value="GATase"/>
    <property type="match status" value="1"/>
</dbReference>
<dbReference type="NCBIfam" id="NF006562">
    <property type="entry name" value="PRK09065.1"/>
    <property type="match status" value="1"/>
</dbReference>
<dbReference type="PANTHER" id="PTHR42695">
    <property type="entry name" value="GLUTAMINE AMIDOTRANSFERASE YLR126C-RELATED"/>
    <property type="match status" value="1"/>
</dbReference>
<protein>
    <submittedName>
        <fullName evidence="2">GMP synthase</fullName>
    </submittedName>
</protein>
<dbReference type="Gene3D" id="3.40.50.880">
    <property type="match status" value="1"/>
</dbReference>
<accession>A0ABN6DLC3</accession>
<name>A0ABN6DLC3_ERWRD</name>
<dbReference type="PROSITE" id="PS51273">
    <property type="entry name" value="GATASE_TYPE_1"/>
    <property type="match status" value="1"/>
</dbReference>
<keyword evidence="3" id="KW-1185">Reference proteome</keyword>
<proteinExistence type="predicted"/>
<dbReference type="InterPro" id="IPR044992">
    <property type="entry name" value="ChyE-like"/>
</dbReference>
<dbReference type="PANTHER" id="PTHR42695:SF5">
    <property type="entry name" value="GLUTAMINE AMIDOTRANSFERASE YLR126C-RELATED"/>
    <property type="match status" value="1"/>
</dbReference>
<reference evidence="2 3" key="1">
    <citation type="submission" date="2021-01" db="EMBL/GenBank/DDBJ databases">
        <title>Complete genome sequence of Erwinia rhapontici MAFF 311153.</title>
        <authorList>
            <person name="Morohoshi T."/>
            <person name="Someya N."/>
        </authorList>
    </citation>
    <scope>NUCLEOTIDE SEQUENCE [LARGE SCALE GENOMIC DNA]</scope>
    <source>
        <strain evidence="2 3">MAFF 311153</strain>
    </source>
</reference>
<evidence type="ECO:0000259" key="1">
    <source>
        <dbReference type="Pfam" id="PF00117"/>
    </source>
</evidence>
<dbReference type="SUPFAM" id="SSF52317">
    <property type="entry name" value="Class I glutamine amidotransferase-like"/>
    <property type="match status" value="1"/>
</dbReference>
<evidence type="ECO:0000313" key="3">
    <source>
        <dbReference type="Proteomes" id="UP000677515"/>
    </source>
</evidence>